<dbReference type="GO" id="GO:0043565">
    <property type="term" value="F:sequence-specific DNA binding"/>
    <property type="evidence" value="ECO:0007669"/>
    <property type="project" value="InterPro"/>
</dbReference>
<organism evidence="3 4">
    <name type="scientific">Paracoccus siganidrum</name>
    <dbReference type="NCBI Taxonomy" id="1276757"/>
    <lineage>
        <taxon>Bacteria</taxon>
        <taxon>Pseudomonadati</taxon>
        <taxon>Pseudomonadota</taxon>
        <taxon>Alphaproteobacteria</taxon>
        <taxon>Rhodobacterales</taxon>
        <taxon>Paracoccaceae</taxon>
        <taxon>Paracoccus</taxon>
    </lineage>
</organism>
<evidence type="ECO:0000313" key="4">
    <source>
        <dbReference type="Proteomes" id="UP000283587"/>
    </source>
</evidence>
<evidence type="ECO:0000256" key="1">
    <source>
        <dbReference type="SAM" id="MobiDB-lite"/>
    </source>
</evidence>
<dbReference type="AlphaFoldDB" id="A0A419A6H7"/>
<dbReference type="InterPro" id="IPR013159">
    <property type="entry name" value="DnaA_C"/>
</dbReference>
<dbReference type="Gene3D" id="1.10.1750.10">
    <property type="match status" value="1"/>
</dbReference>
<accession>A0A419A6H7</accession>
<gene>
    <name evidence="3" type="ORF">D3P05_10730</name>
</gene>
<dbReference type="EMBL" id="QZEW01000039">
    <property type="protein sequence ID" value="RJL15280.1"/>
    <property type="molecule type" value="Genomic_DNA"/>
</dbReference>
<dbReference type="Proteomes" id="UP000283587">
    <property type="component" value="Unassembled WGS sequence"/>
</dbReference>
<sequence length="158" mass="17319">MGGTTYRTGSRGRRRHSAAETAERSGPGGPESNLRRSGGEVPRPHQARAGGEGMTFLTHADLTDAAEIRIPGTKLRAVLIEVADASGVPVRAIMGRSRIQRISRARQLTCYVLRREGLSYPQIGRMLHIHHTTAMHAVRAVEARRAVPENQKKHENGM</sequence>
<evidence type="ECO:0000313" key="3">
    <source>
        <dbReference type="EMBL" id="RJL15280.1"/>
    </source>
</evidence>
<reference evidence="4" key="1">
    <citation type="submission" date="2018-09" db="EMBL/GenBank/DDBJ databases">
        <title>Paracoccus onubensis nov. sp. a moderate halophilic bacterium isolated from Gruta de las Maravillas (Aracena, Spain).</title>
        <authorList>
            <person name="Jurado V."/>
            <person name="Gutierrez-Patricio S."/>
            <person name="Gonzalez-Pimentel J.L."/>
            <person name="Miller A.Z."/>
            <person name="Laiz L."/>
            <person name="Saiz-Jimenez C."/>
        </authorList>
    </citation>
    <scope>NUCLEOTIDE SEQUENCE [LARGE SCALE GENOMIC DNA]</scope>
    <source>
        <strain evidence="4">DSM 26381</strain>
    </source>
</reference>
<dbReference type="CDD" id="cd06571">
    <property type="entry name" value="Bac_DnaA_C"/>
    <property type="match status" value="1"/>
</dbReference>
<feature type="domain" description="Chromosomal replication initiator DnaA C-terminal" evidence="2">
    <location>
        <begin position="74"/>
        <end position="141"/>
    </location>
</feature>
<feature type="region of interest" description="Disordered" evidence="1">
    <location>
        <begin position="1"/>
        <end position="52"/>
    </location>
</feature>
<name>A0A419A6H7_9RHOB</name>
<keyword evidence="4" id="KW-1185">Reference proteome</keyword>
<dbReference type="InterPro" id="IPR010921">
    <property type="entry name" value="Trp_repressor/repl_initiator"/>
</dbReference>
<dbReference type="GO" id="GO:0006270">
    <property type="term" value="P:DNA replication initiation"/>
    <property type="evidence" value="ECO:0007669"/>
    <property type="project" value="InterPro"/>
</dbReference>
<protein>
    <recommendedName>
        <fullName evidence="2">Chromosomal replication initiator DnaA C-terminal domain-containing protein</fullName>
    </recommendedName>
</protein>
<dbReference type="SMART" id="SM00760">
    <property type="entry name" value="Bac_DnaA_C"/>
    <property type="match status" value="1"/>
</dbReference>
<evidence type="ECO:0000259" key="2">
    <source>
        <dbReference type="SMART" id="SM00760"/>
    </source>
</evidence>
<proteinExistence type="predicted"/>
<comment type="caution">
    <text evidence="3">The sequence shown here is derived from an EMBL/GenBank/DDBJ whole genome shotgun (WGS) entry which is preliminary data.</text>
</comment>
<dbReference type="GO" id="GO:0006275">
    <property type="term" value="P:regulation of DNA replication"/>
    <property type="evidence" value="ECO:0007669"/>
    <property type="project" value="InterPro"/>
</dbReference>
<dbReference type="Pfam" id="PF08299">
    <property type="entry name" value="Bac_DnaA_C"/>
    <property type="match status" value="1"/>
</dbReference>
<dbReference type="SUPFAM" id="SSF48295">
    <property type="entry name" value="TrpR-like"/>
    <property type="match status" value="1"/>
</dbReference>
<dbReference type="GO" id="GO:0005524">
    <property type="term" value="F:ATP binding"/>
    <property type="evidence" value="ECO:0007669"/>
    <property type="project" value="InterPro"/>
</dbReference>